<dbReference type="SUPFAM" id="SSF54631">
    <property type="entry name" value="CBS-domain pair"/>
    <property type="match status" value="1"/>
</dbReference>
<dbReference type="Proteomes" id="UP000445582">
    <property type="component" value="Unassembled WGS sequence"/>
</dbReference>
<dbReference type="InterPro" id="IPR015421">
    <property type="entry name" value="PyrdxlP-dep_Trfase_major"/>
</dbReference>
<comment type="pathway">
    <text evidence="2">Bacterial outer membrane biogenesis; LPS O-antigen biosynthesis.</text>
</comment>
<evidence type="ECO:0000256" key="3">
    <source>
        <dbReference type="ARBA" id="ARBA00022576"/>
    </source>
</evidence>
<dbReference type="Gene3D" id="3.10.580.10">
    <property type="entry name" value="CBS-domain"/>
    <property type="match status" value="1"/>
</dbReference>
<dbReference type="EC" id="2.6.1.102" evidence="8"/>
<dbReference type="PANTHER" id="PTHR30244:SF34">
    <property type="entry name" value="DTDP-4-AMINO-4,6-DIDEOXYGALACTOSE TRANSAMINASE"/>
    <property type="match status" value="1"/>
</dbReference>
<evidence type="ECO:0000256" key="1">
    <source>
        <dbReference type="ARBA" id="ARBA00001933"/>
    </source>
</evidence>
<protein>
    <recommendedName>
        <fullName evidence="9">GDP-perosamine synthase</fullName>
        <ecNumber evidence="8">2.6.1.102</ecNumber>
    </recommendedName>
</protein>
<comment type="cofactor">
    <cofactor evidence="1">
        <name>pyridoxal 5'-phosphate</name>
        <dbReference type="ChEBI" id="CHEBI:597326"/>
    </cofactor>
</comment>
<evidence type="ECO:0000256" key="8">
    <source>
        <dbReference type="ARBA" id="ARBA00066317"/>
    </source>
</evidence>
<evidence type="ECO:0000313" key="14">
    <source>
        <dbReference type="Proteomes" id="UP000445582"/>
    </source>
</evidence>
<keyword evidence="14" id="KW-1185">Reference proteome</keyword>
<accession>A0A844YIF6</accession>
<evidence type="ECO:0000256" key="4">
    <source>
        <dbReference type="ARBA" id="ARBA00022679"/>
    </source>
</evidence>
<gene>
    <name evidence="13" type="ORF">GRI48_08805</name>
</gene>
<evidence type="ECO:0000256" key="6">
    <source>
        <dbReference type="ARBA" id="ARBA00037999"/>
    </source>
</evidence>
<name>A0A844YIF6_9SPHN</name>
<proteinExistence type="inferred from homology"/>
<dbReference type="CDD" id="cd00616">
    <property type="entry name" value="AHBA_syn"/>
    <property type="match status" value="1"/>
</dbReference>
<dbReference type="PANTHER" id="PTHR30244">
    <property type="entry name" value="TRANSAMINASE"/>
    <property type="match status" value="1"/>
</dbReference>
<comment type="similarity">
    <text evidence="6 11">Belongs to the DegT/DnrJ/EryC1 family.</text>
</comment>
<evidence type="ECO:0000256" key="9">
    <source>
        <dbReference type="ARBA" id="ARBA00074221"/>
    </source>
</evidence>
<keyword evidence="10" id="KW-0129">CBS domain</keyword>
<organism evidence="13 14">
    <name type="scientific">Qipengyuania oceanensis</name>
    <dbReference type="NCBI Taxonomy" id="1463597"/>
    <lineage>
        <taxon>Bacteria</taxon>
        <taxon>Pseudomonadati</taxon>
        <taxon>Pseudomonadota</taxon>
        <taxon>Alphaproteobacteria</taxon>
        <taxon>Sphingomonadales</taxon>
        <taxon>Erythrobacteraceae</taxon>
        <taxon>Qipengyuania</taxon>
    </lineage>
</organism>
<evidence type="ECO:0000256" key="2">
    <source>
        <dbReference type="ARBA" id="ARBA00005125"/>
    </source>
</evidence>
<dbReference type="OrthoDB" id="9768668at2"/>
<dbReference type="InterPro" id="IPR000653">
    <property type="entry name" value="DegT/StrS_aminotransferase"/>
</dbReference>
<feature type="domain" description="CBS" evidence="12">
    <location>
        <begin position="1"/>
        <end position="58"/>
    </location>
</feature>
<dbReference type="SMART" id="SM00116">
    <property type="entry name" value="CBS"/>
    <property type="match status" value="2"/>
</dbReference>
<dbReference type="FunFam" id="3.40.640.10:FF:000090">
    <property type="entry name" value="Pyridoxal phosphate-dependent aminotransferase"/>
    <property type="match status" value="1"/>
</dbReference>
<keyword evidence="4 13" id="KW-0808">Transferase</keyword>
<evidence type="ECO:0000256" key="5">
    <source>
        <dbReference type="ARBA" id="ARBA00022898"/>
    </source>
</evidence>
<dbReference type="Pfam" id="PF00571">
    <property type="entry name" value="CBS"/>
    <property type="match status" value="2"/>
</dbReference>
<dbReference type="GO" id="GO:0030170">
    <property type="term" value="F:pyridoxal phosphate binding"/>
    <property type="evidence" value="ECO:0007669"/>
    <property type="project" value="TreeGrafter"/>
</dbReference>
<feature type="domain" description="CBS" evidence="12">
    <location>
        <begin position="66"/>
        <end position="127"/>
    </location>
</feature>
<keyword evidence="5 11" id="KW-0663">Pyridoxal phosphate</keyword>
<dbReference type="PROSITE" id="PS51371">
    <property type="entry name" value="CBS"/>
    <property type="match status" value="2"/>
</dbReference>
<dbReference type="GO" id="GO:0000271">
    <property type="term" value="P:polysaccharide biosynthetic process"/>
    <property type="evidence" value="ECO:0007669"/>
    <property type="project" value="TreeGrafter"/>
</dbReference>
<dbReference type="Gene3D" id="3.90.1150.10">
    <property type="entry name" value="Aspartate Aminotransferase, domain 1"/>
    <property type="match status" value="1"/>
</dbReference>
<evidence type="ECO:0000259" key="12">
    <source>
        <dbReference type="PROSITE" id="PS51371"/>
    </source>
</evidence>
<dbReference type="Pfam" id="PF01041">
    <property type="entry name" value="DegT_DnrJ_EryC1"/>
    <property type="match status" value="1"/>
</dbReference>
<reference evidence="13 14" key="1">
    <citation type="submission" date="2019-12" db="EMBL/GenBank/DDBJ databases">
        <title>Genomic-based taxomic classification of the family Erythrobacteraceae.</title>
        <authorList>
            <person name="Xu L."/>
        </authorList>
    </citation>
    <scope>NUCLEOTIDE SEQUENCE [LARGE SCALE GENOMIC DNA]</scope>
    <source>
        <strain evidence="13 14">MCCC 1A09965</strain>
    </source>
</reference>
<evidence type="ECO:0000256" key="11">
    <source>
        <dbReference type="RuleBase" id="RU004508"/>
    </source>
</evidence>
<dbReference type="EMBL" id="WTYN01000001">
    <property type="protein sequence ID" value="MXO63109.1"/>
    <property type="molecule type" value="Genomic_DNA"/>
</dbReference>
<evidence type="ECO:0000313" key="13">
    <source>
        <dbReference type="EMBL" id="MXO63109.1"/>
    </source>
</evidence>
<evidence type="ECO:0000256" key="10">
    <source>
        <dbReference type="PROSITE-ProRule" id="PRU00703"/>
    </source>
</evidence>
<dbReference type="InterPro" id="IPR015424">
    <property type="entry name" value="PyrdxlP-dep_Trfase"/>
</dbReference>
<dbReference type="Gene3D" id="3.40.640.10">
    <property type="entry name" value="Type I PLP-dependent aspartate aminotransferase-like (Major domain)"/>
    <property type="match status" value="1"/>
</dbReference>
<evidence type="ECO:0000256" key="7">
    <source>
        <dbReference type="ARBA" id="ARBA00051587"/>
    </source>
</evidence>
<dbReference type="RefSeq" id="WP_160674194.1">
    <property type="nucleotide sequence ID" value="NZ_WTYN01000001.1"/>
</dbReference>
<dbReference type="AlphaFoldDB" id="A0A844YIF6"/>
<comment type="catalytic activity">
    <reaction evidence="7">
        <text>GDP-alpha-D-perosamine + 2-oxoglutarate = GDP-4-dehydro-alpha-D-rhamnose + L-glutamate</text>
        <dbReference type="Rhea" id="RHEA:36779"/>
        <dbReference type="ChEBI" id="CHEBI:16810"/>
        <dbReference type="ChEBI" id="CHEBI:29985"/>
        <dbReference type="ChEBI" id="CHEBI:57964"/>
        <dbReference type="ChEBI" id="CHEBI:73996"/>
        <dbReference type="EC" id="2.6.1.102"/>
    </reaction>
</comment>
<dbReference type="InterPro" id="IPR015422">
    <property type="entry name" value="PyrdxlP-dep_Trfase_small"/>
</dbReference>
<dbReference type="GO" id="GO:0102933">
    <property type="term" value="F:GDP-4-dehydro-6-deoxy-D-mannose-4-aminotransferase activity"/>
    <property type="evidence" value="ECO:0007669"/>
    <property type="project" value="UniProtKB-EC"/>
</dbReference>
<dbReference type="InterPro" id="IPR046342">
    <property type="entry name" value="CBS_dom_sf"/>
</dbReference>
<sequence length="493" mass="53616">MAKIDDLVLTGAASLGDALQLIERTAKEVALVVDDDAKLVALLTDGDIRRLLLQDWTLGRSLRDLPERSPITACMPCSDAEAVGLLDRHKIDQLPIVDDNGRVIDLLLRRDLTEKIWLSTPHMGEDELQYVNQAFATNWIAPLGPNVDAFEKELAQFVGVQHGAALSSGTAAIHLALVLLGVGPGDRVICPSLTFVASANPVLYQGAEPIFVDVETGSWNICPLALERALAECKREGRLPKAVITVDLYGQAADYRSIVPICAAYGVPIVEDAAEALGAKLDGQACGSFGKIGIFSFNGNKIITTSGGGMLVADDPDLVARARKLSTQARDDAPWYEHSEVGYNYRMSNVLAGIGRGQLAKLEERVDKRREIFARYEQALADCTALTWMPEFDGSRSNRWLTTCLLNHSLDPQAVMQDLARLNIEARRVWKPMHLQPLFKQARFVSSNETSDVSADLFARGLCLPSGSNMTLDQVDRVAAALADAVSRQPSQA</sequence>
<keyword evidence="3 13" id="KW-0032">Aminotransferase</keyword>
<dbReference type="InterPro" id="IPR000644">
    <property type="entry name" value="CBS_dom"/>
</dbReference>
<comment type="caution">
    <text evidence="13">The sequence shown here is derived from an EMBL/GenBank/DDBJ whole genome shotgun (WGS) entry which is preliminary data.</text>
</comment>
<dbReference type="SUPFAM" id="SSF53383">
    <property type="entry name" value="PLP-dependent transferases"/>
    <property type="match status" value="1"/>
</dbReference>